<dbReference type="Proteomes" id="UP000001937">
    <property type="component" value="Chromosome"/>
</dbReference>
<feature type="active site" description="Proton donor" evidence="1">
    <location>
        <position position="149"/>
    </location>
</feature>
<dbReference type="SMART" id="SM01133">
    <property type="entry name" value="DeoC"/>
    <property type="match status" value="1"/>
</dbReference>
<dbReference type="HOGENOM" id="CLU_057069_2_0_11"/>
<sequence length="272" mass="29296">MPNYPFSRLVRLRRLYRHHRGRLFMVPLDHSVTDGPLSRRRSLDELIEGISRGAVDAVVLHKGSLRYLNAVRFDHMSLIVQLSASTRHAPDPDAKILVASVEEALRLGADAVSVHVNLGSAQESRQIADLAAVADSCDRWGVPLLAMMYPRGPRIADPPNAELCMHAAVLAADLGADIVKIPRLGSTDELRDVVAASPIPTVVAGGSSMEPEEYLAELAAAMRSGVGGVAIGRNVFQAPDPCAMARRIAQIVHDPLEVARKQPRVQHSGAVG</sequence>
<dbReference type="eggNOG" id="COG1830">
    <property type="taxonomic scope" value="Bacteria"/>
</dbReference>
<dbReference type="STRING" id="106370.Francci3_2070"/>
<name>Q2JB99_FRACC</name>
<dbReference type="RefSeq" id="WP_011436496.1">
    <property type="nucleotide sequence ID" value="NC_007777.1"/>
</dbReference>
<dbReference type="GO" id="GO:0004332">
    <property type="term" value="F:fructose-bisphosphate aldolase activity"/>
    <property type="evidence" value="ECO:0007669"/>
    <property type="project" value="InterPro"/>
</dbReference>
<feature type="active site" description="Schiff-base intermediate with dihydroxyacetone-P" evidence="1">
    <location>
        <position position="180"/>
    </location>
</feature>
<dbReference type="KEGG" id="fra:Francci3_2070"/>
<dbReference type="InterPro" id="IPR050456">
    <property type="entry name" value="DeoC/FbaB_aldolase"/>
</dbReference>
<evidence type="ECO:0000313" key="2">
    <source>
        <dbReference type="EMBL" id="ABD11443.1"/>
    </source>
</evidence>
<dbReference type="SUPFAM" id="SSF51569">
    <property type="entry name" value="Aldolase"/>
    <property type="match status" value="1"/>
</dbReference>
<dbReference type="CDD" id="cd00958">
    <property type="entry name" value="DhnA"/>
    <property type="match status" value="1"/>
</dbReference>
<evidence type="ECO:0000256" key="1">
    <source>
        <dbReference type="PIRSR" id="PIRSR038992-1"/>
    </source>
</evidence>
<reference evidence="2 3" key="1">
    <citation type="journal article" date="2007" name="Genome Res.">
        <title>Genome characteristics of facultatively symbiotic Frankia sp. strains reflect host range and host plant biogeography.</title>
        <authorList>
            <person name="Normand P."/>
            <person name="Lapierre P."/>
            <person name="Tisa L.S."/>
            <person name="Gogarten J.P."/>
            <person name="Alloisio N."/>
            <person name="Bagnarol E."/>
            <person name="Bassi C.A."/>
            <person name="Berry A.M."/>
            <person name="Bickhart D.M."/>
            <person name="Choisne N."/>
            <person name="Couloux A."/>
            <person name="Cournoyer B."/>
            <person name="Cruveiller S."/>
            <person name="Daubin V."/>
            <person name="Demange N."/>
            <person name="Francino M.P."/>
            <person name="Goltsman E."/>
            <person name="Huang Y."/>
            <person name="Kopp O.R."/>
            <person name="Labarre L."/>
            <person name="Lapidus A."/>
            <person name="Lavire C."/>
            <person name="Marechal J."/>
            <person name="Martinez M."/>
            <person name="Mastronunzio J.E."/>
            <person name="Mullin B.C."/>
            <person name="Niemann J."/>
            <person name="Pujic P."/>
            <person name="Rawnsley T."/>
            <person name="Rouy Z."/>
            <person name="Schenowitz C."/>
            <person name="Sellstedt A."/>
            <person name="Tavares F."/>
            <person name="Tomkins J.P."/>
            <person name="Vallenet D."/>
            <person name="Valverde C."/>
            <person name="Wall L.G."/>
            <person name="Wang Y."/>
            <person name="Medigue C."/>
            <person name="Benson D.R."/>
        </authorList>
    </citation>
    <scope>NUCLEOTIDE SEQUENCE [LARGE SCALE GENOMIC DNA]</scope>
    <source>
        <strain evidence="3">DSM 45818 / CECT 9043 / CcI3</strain>
    </source>
</reference>
<dbReference type="PIRSF" id="PIRSF038992">
    <property type="entry name" value="Aldolase_Ia"/>
    <property type="match status" value="1"/>
</dbReference>
<dbReference type="PANTHER" id="PTHR47916">
    <property type="entry name" value="FRUCTOSE-BISPHOSPHATE ALDOLASE CLASS 1"/>
    <property type="match status" value="1"/>
</dbReference>
<dbReference type="NCBIfam" id="NF005556">
    <property type="entry name" value="PRK07226.1"/>
    <property type="match status" value="1"/>
</dbReference>
<dbReference type="Gene3D" id="3.20.20.70">
    <property type="entry name" value="Aldolase class I"/>
    <property type="match status" value="1"/>
</dbReference>
<dbReference type="Pfam" id="PF01791">
    <property type="entry name" value="DeoC"/>
    <property type="match status" value="1"/>
</dbReference>
<dbReference type="EMBL" id="CP000249">
    <property type="protein sequence ID" value="ABD11443.1"/>
    <property type="molecule type" value="Genomic_DNA"/>
</dbReference>
<gene>
    <name evidence="2" type="ordered locus">Francci3_2070</name>
</gene>
<evidence type="ECO:0000313" key="3">
    <source>
        <dbReference type="Proteomes" id="UP000001937"/>
    </source>
</evidence>
<dbReference type="InterPro" id="IPR041720">
    <property type="entry name" value="FbaB-like"/>
</dbReference>
<dbReference type="OrthoDB" id="9771504at2"/>
<dbReference type="AlphaFoldDB" id="Q2JB99"/>
<keyword evidence="3" id="KW-1185">Reference proteome</keyword>
<dbReference type="PhylomeDB" id="Q2JB99"/>
<dbReference type="InterPro" id="IPR013785">
    <property type="entry name" value="Aldolase_TIM"/>
</dbReference>
<dbReference type="InterPro" id="IPR002915">
    <property type="entry name" value="DeoC/FbaB/LacD_aldolase"/>
</dbReference>
<protein>
    <submittedName>
        <fullName evidence="2">2-amino-3,7-dideoxy-D-threo-hept-6-ulosonate synthase</fullName>
    </submittedName>
</protein>
<proteinExistence type="predicted"/>
<accession>Q2JB99</accession>
<dbReference type="PANTHER" id="PTHR47916:SF1">
    <property type="entry name" value="3-HYDROXY-5-PHOSPHONOOXYPENTANE-2,4-DIONE THIOLASE"/>
    <property type="match status" value="1"/>
</dbReference>
<organism evidence="2 3">
    <name type="scientific">Frankia casuarinae (strain DSM 45818 / CECT 9043 / HFP020203 / CcI3)</name>
    <dbReference type="NCBI Taxonomy" id="106370"/>
    <lineage>
        <taxon>Bacteria</taxon>
        <taxon>Bacillati</taxon>
        <taxon>Actinomycetota</taxon>
        <taxon>Actinomycetes</taxon>
        <taxon>Frankiales</taxon>
        <taxon>Frankiaceae</taxon>
        <taxon>Frankia</taxon>
    </lineage>
</organism>